<dbReference type="GO" id="GO:0016787">
    <property type="term" value="F:hydrolase activity"/>
    <property type="evidence" value="ECO:0007669"/>
    <property type="project" value="UniProtKB-KW"/>
</dbReference>
<accession>A0A1G7V2A9</accession>
<proteinExistence type="predicted"/>
<dbReference type="RefSeq" id="WP_092371940.1">
    <property type="nucleotide sequence ID" value="NZ_FNBM01000013.1"/>
</dbReference>
<dbReference type="Pfam" id="PF07521">
    <property type="entry name" value="RMMBL"/>
    <property type="match status" value="1"/>
</dbReference>
<organism evidence="5 6">
    <name type="scientific">Phytopseudomonas seleniipraecipitans</name>
    <dbReference type="NCBI Taxonomy" id="640205"/>
    <lineage>
        <taxon>Bacteria</taxon>
        <taxon>Pseudomonadati</taxon>
        <taxon>Pseudomonadota</taxon>
        <taxon>Gammaproteobacteria</taxon>
        <taxon>Pseudomonadales</taxon>
        <taxon>Pseudomonadaceae</taxon>
        <taxon>Phytopseudomonas</taxon>
    </lineage>
</organism>
<feature type="compositionally biased region" description="Low complexity" evidence="2">
    <location>
        <begin position="286"/>
        <end position="299"/>
    </location>
</feature>
<dbReference type="Gene3D" id="3.60.15.10">
    <property type="entry name" value="Ribonuclease Z/Hydroxyacylglutathione hydrolase-like"/>
    <property type="match status" value="1"/>
</dbReference>
<reference evidence="5 6" key="1">
    <citation type="submission" date="2016-10" db="EMBL/GenBank/DDBJ databases">
        <authorList>
            <person name="de Groot N.N."/>
        </authorList>
    </citation>
    <scope>NUCLEOTIDE SEQUENCE [LARGE SCALE GENOMIC DNA]</scope>
    <source>
        <strain evidence="5 6">LMG 25475</strain>
    </source>
</reference>
<dbReference type="PANTHER" id="PTHR11203:SF37">
    <property type="entry name" value="INTEGRATOR COMPLEX SUBUNIT 11"/>
    <property type="match status" value="1"/>
</dbReference>
<dbReference type="CDD" id="cd16295">
    <property type="entry name" value="TTHA0252-CPSF-like_MBL-fold"/>
    <property type="match status" value="1"/>
</dbReference>
<evidence type="ECO:0000256" key="2">
    <source>
        <dbReference type="SAM" id="MobiDB-lite"/>
    </source>
</evidence>
<feature type="region of interest" description="Disordered" evidence="2">
    <location>
        <begin position="279"/>
        <end position="308"/>
    </location>
</feature>
<sequence>MDFPRITHHGAQDGVTGSCHQLEMAANSSVLIDCGIFQGADASAHGAKADHQIIDFPLDGIRALIATHVHADHVGRIPYLLAAGFKGPILCSEPSAKLLPIVLEDAFKLTFSRDQKQVERYIKEVQQRIIALPYNHWFTLHDADGLTAKVRLQRAAHMLGSAYVEVDLQGDAGERSKRIVFSGDLGAPGAPILKPCVPPRRADILVLESTYGDRLHEDRSTRRERLEQVIEHALANNGTVLIPAFSVGRTQELLYELEDIIHSKKLDAQFEDAFPLGAGSVREKSQSQQSPEAAAPAQKNNGNKPDITWPSLPIILDSPLASRFTQAYRELKDHWNDEAQARVQSGRRPLAFDQLITIDSHADHQKILNHLVSSARPAIVIAGNGMCSSGRIVNYLKAMLGDPRHDVLFVGYQARGTPGHAIQRFGPRNGYVEFDGQRYDIRAGVHSIGGYSAHADQAGLVGFVTAMGQWPSEIRLVHGEEGARSALKSALASAYEDLGMAAHIHRASPL</sequence>
<dbReference type="PANTHER" id="PTHR11203">
    <property type="entry name" value="CLEAVAGE AND POLYADENYLATION SPECIFICITY FACTOR FAMILY MEMBER"/>
    <property type="match status" value="1"/>
</dbReference>
<feature type="domain" description="Metallo-beta-lactamase" evidence="3">
    <location>
        <begin position="16"/>
        <end position="232"/>
    </location>
</feature>
<dbReference type="InterPro" id="IPR036866">
    <property type="entry name" value="RibonucZ/Hydroxyglut_hydro"/>
</dbReference>
<dbReference type="InterPro" id="IPR011108">
    <property type="entry name" value="RMMBL"/>
</dbReference>
<dbReference type="InterPro" id="IPR050698">
    <property type="entry name" value="MBL"/>
</dbReference>
<dbReference type="STRING" id="640205.SAMN05216381_4224"/>
<protein>
    <submittedName>
        <fullName evidence="5">Metallo-beta-lactamase family protein</fullName>
    </submittedName>
</protein>
<dbReference type="Proteomes" id="UP000243378">
    <property type="component" value="Unassembled WGS sequence"/>
</dbReference>
<dbReference type="SMART" id="SM01027">
    <property type="entry name" value="Beta-Casp"/>
    <property type="match status" value="1"/>
</dbReference>
<dbReference type="EMBL" id="FNBM01000013">
    <property type="protein sequence ID" value="SDG53100.1"/>
    <property type="molecule type" value="Genomic_DNA"/>
</dbReference>
<dbReference type="Pfam" id="PF10996">
    <property type="entry name" value="Beta-Casp"/>
    <property type="match status" value="1"/>
</dbReference>
<dbReference type="InterPro" id="IPR022712">
    <property type="entry name" value="Beta_Casp"/>
</dbReference>
<evidence type="ECO:0000313" key="6">
    <source>
        <dbReference type="Proteomes" id="UP000243378"/>
    </source>
</evidence>
<gene>
    <name evidence="5" type="ORF">SAMN05216381_4224</name>
</gene>
<dbReference type="Pfam" id="PF00753">
    <property type="entry name" value="Lactamase_B"/>
    <property type="match status" value="1"/>
</dbReference>
<keyword evidence="1" id="KW-0378">Hydrolase</keyword>
<evidence type="ECO:0000259" key="3">
    <source>
        <dbReference type="SMART" id="SM00849"/>
    </source>
</evidence>
<name>A0A1G7V2A9_9GAMM</name>
<dbReference type="InterPro" id="IPR001279">
    <property type="entry name" value="Metallo-B-lactamas"/>
</dbReference>
<evidence type="ECO:0000313" key="5">
    <source>
        <dbReference type="EMBL" id="SDG53100.1"/>
    </source>
</evidence>
<dbReference type="GO" id="GO:0004521">
    <property type="term" value="F:RNA endonuclease activity"/>
    <property type="evidence" value="ECO:0007669"/>
    <property type="project" value="TreeGrafter"/>
</dbReference>
<dbReference type="AlphaFoldDB" id="A0A1G7V2A9"/>
<dbReference type="SMART" id="SM00849">
    <property type="entry name" value="Lactamase_B"/>
    <property type="match status" value="1"/>
</dbReference>
<evidence type="ECO:0000259" key="4">
    <source>
        <dbReference type="SMART" id="SM01027"/>
    </source>
</evidence>
<dbReference type="Gene3D" id="3.40.50.10890">
    <property type="match status" value="1"/>
</dbReference>
<dbReference type="OrthoDB" id="9803916at2"/>
<feature type="domain" description="Beta-Casp" evidence="4">
    <location>
        <begin position="250"/>
        <end position="422"/>
    </location>
</feature>
<evidence type="ECO:0000256" key="1">
    <source>
        <dbReference type="ARBA" id="ARBA00022801"/>
    </source>
</evidence>
<dbReference type="SUPFAM" id="SSF56281">
    <property type="entry name" value="Metallo-hydrolase/oxidoreductase"/>
    <property type="match status" value="1"/>
</dbReference>